<dbReference type="Proteomes" id="UP000239415">
    <property type="component" value="Unassembled WGS sequence"/>
</dbReference>
<dbReference type="RefSeq" id="WP_146169152.1">
    <property type="nucleotide sequence ID" value="NZ_BOMO01000034.1"/>
</dbReference>
<keyword evidence="3" id="KW-1185">Reference proteome</keyword>
<organism evidence="2 3">
    <name type="scientific">Actinoplanes italicus</name>
    <dbReference type="NCBI Taxonomy" id="113567"/>
    <lineage>
        <taxon>Bacteria</taxon>
        <taxon>Bacillati</taxon>
        <taxon>Actinomycetota</taxon>
        <taxon>Actinomycetes</taxon>
        <taxon>Micromonosporales</taxon>
        <taxon>Micromonosporaceae</taxon>
        <taxon>Actinoplanes</taxon>
    </lineage>
</organism>
<keyword evidence="1" id="KW-0472">Membrane</keyword>
<name>A0A2T0KFG6_9ACTN</name>
<evidence type="ECO:0000256" key="1">
    <source>
        <dbReference type="SAM" id="Phobius"/>
    </source>
</evidence>
<dbReference type="OrthoDB" id="3529460at2"/>
<dbReference type="AlphaFoldDB" id="A0A2T0KFG6"/>
<evidence type="ECO:0000313" key="2">
    <source>
        <dbReference type="EMBL" id="PRX22102.1"/>
    </source>
</evidence>
<keyword evidence="1" id="KW-0812">Transmembrane</keyword>
<reference evidence="2 3" key="1">
    <citation type="submission" date="2018-03" db="EMBL/GenBank/DDBJ databases">
        <title>Genomic Encyclopedia of Archaeal and Bacterial Type Strains, Phase II (KMG-II): from individual species to whole genera.</title>
        <authorList>
            <person name="Goeker M."/>
        </authorList>
    </citation>
    <scope>NUCLEOTIDE SEQUENCE [LARGE SCALE GENOMIC DNA]</scope>
    <source>
        <strain evidence="2 3">DSM 43146</strain>
    </source>
</reference>
<sequence length="239" mass="25692">MRRLSRVPWWRIVRLLSEIVGVAVTTAVIVHIGRRRLLAAWHGTAPARTPRPLLFWSSVSLSAVVLAAASSMLPGNDIGIRIVGARGMGRCSWVSCRPPVGYRGGMAKGEIVGDESLADGMNLSVRLRYDFTVTDAERLLAIARRIYRDQNPGMSADEASEWVSCAADVVFVLLEHAGVFGDAVGERLRAHEADGLAVGGARAQVVPDEPWPLSPLPRRDCLHPGDVFALPPETGSAGA</sequence>
<comment type="caution">
    <text evidence="2">The sequence shown here is derived from an EMBL/GenBank/DDBJ whole genome shotgun (WGS) entry which is preliminary data.</text>
</comment>
<evidence type="ECO:0000313" key="3">
    <source>
        <dbReference type="Proteomes" id="UP000239415"/>
    </source>
</evidence>
<protein>
    <submittedName>
        <fullName evidence="2">Uncharacterized protein</fullName>
    </submittedName>
</protein>
<gene>
    <name evidence="2" type="ORF">CLV67_105279</name>
</gene>
<feature type="transmembrane region" description="Helical" evidence="1">
    <location>
        <begin position="12"/>
        <end position="33"/>
    </location>
</feature>
<feature type="transmembrane region" description="Helical" evidence="1">
    <location>
        <begin position="53"/>
        <end position="73"/>
    </location>
</feature>
<keyword evidence="1" id="KW-1133">Transmembrane helix</keyword>
<dbReference type="EMBL" id="PVMZ01000005">
    <property type="protein sequence ID" value="PRX22102.1"/>
    <property type="molecule type" value="Genomic_DNA"/>
</dbReference>
<accession>A0A2T0KFG6</accession>
<proteinExistence type="predicted"/>